<organism evidence="2">
    <name type="scientific">freshwater metagenome</name>
    <dbReference type="NCBI Taxonomy" id="449393"/>
    <lineage>
        <taxon>unclassified sequences</taxon>
        <taxon>metagenomes</taxon>
        <taxon>ecological metagenomes</taxon>
    </lineage>
</organism>
<accession>A0A6J6P4U1</accession>
<protein>
    <submittedName>
        <fullName evidence="2">Unannotated protein</fullName>
    </submittedName>
</protein>
<name>A0A6J6P4U1_9ZZZZ</name>
<dbReference type="EMBL" id="CAEZXR010000047">
    <property type="protein sequence ID" value="CAB4693899.1"/>
    <property type="molecule type" value="Genomic_DNA"/>
</dbReference>
<reference evidence="2" key="1">
    <citation type="submission" date="2020-05" db="EMBL/GenBank/DDBJ databases">
        <authorList>
            <person name="Chiriac C."/>
            <person name="Salcher M."/>
            <person name="Ghai R."/>
            <person name="Kavagutti S V."/>
        </authorList>
    </citation>
    <scope>NUCLEOTIDE SEQUENCE</scope>
</reference>
<gene>
    <name evidence="2" type="ORF">UFOPK2579_00574</name>
</gene>
<evidence type="ECO:0000313" key="2">
    <source>
        <dbReference type="EMBL" id="CAB4693899.1"/>
    </source>
</evidence>
<sequence>MSRSLPLAAPFIALGDVAQQWAVQSQQQARRNAMVACTALAQRRAERDEVDDYFAARRTAPEAEQSTSAPTPRVRQG</sequence>
<evidence type="ECO:0000256" key="1">
    <source>
        <dbReference type="SAM" id="MobiDB-lite"/>
    </source>
</evidence>
<dbReference type="AlphaFoldDB" id="A0A6J6P4U1"/>
<feature type="region of interest" description="Disordered" evidence="1">
    <location>
        <begin position="56"/>
        <end position="77"/>
    </location>
</feature>
<proteinExistence type="predicted"/>